<sequence>MLTIRGEGDYVFTLVAKQPEWFIVMCSGIRKSYTGAKEGLLLKVQLLQIRFKVININSLIFRLHYQLNTVGNGRT</sequence>
<name>Q5QGM7_KLEOX</name>
<dbReference type="EMBL" id="AY578792">
    <property type="protein sequence ID" value="AAT90331.1"/>
    <property type="molecule type" value="Genomic_DNA"/>
</dbReference>
<protein>
    <submittedName>
        <fullName evidence="1">Uncharacterized protein</fullName>
    </submittedName>
</protein>
<reference evidence="1" key="1">
    <citation type="submission" date="2004-03" db="EMBL/GenBank/DDBJ databases">
        <authorList>
            <person name="Chavan M.A."/>
            <person name="Rafi H."/>
            <person name="Wertz J.E."/>
            <person name="Goldstone C."/>
            <person name="Riley M.A."/>
        </authorList>
    </citation>
    <scope>NUCLEOTIDE SEQUENCE</scope>
    <source>
        <strain evidence="1">MISC192</strain>
    </source>
</reference>
<dbReference type="AlphaFoldDB" id="Q5QGM7"/>
<accession>Q5QGM7</accession>
<proteinExistence type="predicted"/>
<evidence type="ECO:0000313" key="1">
    <source>
        <dbReference type="EMBL" id="AAT90331.1"/>
    </source>
</evidence>
<reference evidence="1" key="2">
    <citation type="journal article" date="2005" name="J. Mol. Evol.">
        <title>Phage associated bacteriocins reveal a novel mechanism for bacteriocin diversification in Klebsiella.</title>
        <authorList>
            <person name="Chavan M."/>
            <person name="Rafi H."/>
            <person name="Wertz J."/>
            <person name="Goldstone C."/>
            <person name="Riley M.A."/>
        </authorList>
    </citation>
    <scope>NUCLEOTIDE SEQUENCE</scope>
    <source>
        <strain evidence="1">MISC192</strain>
    </source>
</reference>
<organism evidence="1">
    <name type="scientific">Klebsiella oxytoca</name>
    <dbReference type="NCBI Taxonomy" id="571"/>
    <lineage>
        <taxon>Bacteria</taxon>
        <taxon>Pseudomonadati</taxon>
        <taxon>Pseudomonadota</taxon>
        <taxon>Gammaproteobacteria</taxon>
        <taxon>Enterobacterales</taxon>
        <taxon>Enterobacteriaceae</taxon>
        <taxon>Klebsiella/Raoultella group</taxon>
        <taxon>Klebsiella</taxon>
    </lineage>
</organism>